<sequence length="203" mass="22828">MSNIIKRTLLQSKSLVRLNAPIQTSFRATIRPTTTFMTKRSKHIHPIAPKFDRLAEAEEQIKIGSDHMNQGSLDMAMNSYHKSVKIAPSGAGYFNIGVCYFQMGKHKDAIKSFTRSLEYEPNSADAHTNIASCYLMMKDTENAVKHLEQASNFNPLDGEVQYNLACVYEALARLDDAKTRFERAALLGIDKAETALEKLKQKL</sequence>
<dbReference type="EMBL" id="BAABUJ010000015">
    <property type="protein sequence ID" value="GAA5800178.1"/>
    <property type="molecule type" value="Genomic_DNA"/>
</dbReference>
<dbReference type="PANTHER" id="PTHR44858">
    <property type="entry name" value="TETRATRICOPEPTIDE REPEAT PROTEIN 6"/>
    <property type="match status" value="1"/>
</dbReference>
<comment type="caution">
    <text evidence="4">The sequence shown here is derived from an EMBL/GenBank/DDBJ whole genome shotgun (WGS) entry which is preliminary data.</text>
</comment>
<keyword evidence="2 3" id="KW-0802">TPR repeat</keyword>
<dbReference type="Pfam" id="PF00515">
    <property type="entry name" value="TPR_1"/>
    <property type="match status" value="1"/>
</dbReference>
<name>A0ABP9Y0C7_9FUNG</name>
<dbReference type="InterPro" id="IPR050498">
    <property type="entry name" value="Ycf3"/>
</dbReference>
<dbReference type="Gene3D" id="1.25.40.10">
    <property type="entry name" value="Tetratricopeptide repeat domain"/>
    <property type="match status" value="1"/>
</dbReference>
<evidence type="ECO:0000256" key="1">
    <source>
        <dbReference type="ARBA" id="ARBA00022737"/>
    </source>
</evidence>
<dbReference type="SUPFAM" id="SSF48452">
    <property type="entry name" value="TPR-like"/>
    <property type="match status" value="1"/>
</dbReference>
<dbReference type="PANTHER" id="PTHR44858:SF1">
    <property type="entry name" value="UDP-N-ACETYLGLUCOSAMINE--PEPTIDE N-ACETYLGLUCOSAMINYLTRANSFERASE SPINDLY-RELATED"/>
    <property type="match status" value="1"/>
</dbReference>
<dbReference type="PROSITE" id="PS50293">
    <property type="entry name" value="TPR_REGION"/>
    <property type="match status" value="1"/>
</dbReference>
<evidence type="ECO:0000313" key="5">
    <source>
        <dbReference type="Proteomes" id="UP001476247"/>
    </source>
</evidence>
<reference evidence="4 5" key="1">
    <citation type="submission" date="2024-04" db="EMBL/GenBank/DDBJ databases">
        <title>genome sequences of Mucor flavus KT1a and Helicostylum pulchrum KT1b strains isolation_sourced from the surface of a dry-aged beef.</title>
        <authorList>
            <person name="Toyotome T."/>
            <person name="Hosono M."/>
            <person name="Torimaru M."/>
            <person name="Fukuda K."/>
            <person name="Mikami N."/>
        </authorList>
    </citation>
    <scope>NUCLEOTIDE SEQUENCE [LARGE SCALE GENOMIC DNA]</scope>
    <source>
        <strain evidence="4 5">KT1b</strain>
    </source>
</reference>
<evidence type="ECO:0000256" key="2">
    <source>
        <dbReference type="ARBA" id="ARBA00022803"/>
    </source>
</evidence>
<evidence type="ECO:0008006" key="6">
    <source>
        <dbReference type="Google" id="ProtNLM"/>
    </source>
</evidence>
<feature type="repeat" description="TPR" evidence="3">
    <location>
        <begin position="124"/>
        <end position="157"/>
    </location>
</feature>
<dbReference type="InterPro" id="IPR019734">
    <property type="entry name" value="TPR_rpt"/>
</dbReference>
<keyword evidence="1" id="KW-0677">Repeat</keyword>
<dbReference type="InterPro" id="IPR011990">
    <property type="entry name" value="TPR-like_helical_dom_sf"/>
</dbReference>
<feature type="repeat" description="TPR" evidence="3">
    <location>
        <begin position="90"/>
        <end position="123"/>
    </location>
</feature>
<protein>
    <recommendedName>
        <fullName evidence="6">TPR-like protein</fullName>
    </recommendedName>
</protein>
<dbReference type="PROSITE" id="PS50005">
    <property type="entry name" value="TPR"/>
    <property type="match status" value="2"/>
</dbReference>
<gene>
    <name evidence="4" type="ORF">HPULCUR_005603</name>
</gene>
<dbReference type="Proteomes" id="UP001476247">
    <property type="component" value="Unassembled WGS sequence"/>
</dbReference>
<organism evidence="4 5">
    <name type="scientific">Helicostylum pulchrum</name>
    <dbReference type="NCBI Taxonomy" id="562976"/>
    <lineage>
        <taxon>Eukaryota</taxon>
        <taxon>Fungi</taxon>
        <taxon>Fungi incertae sedis</taxon>
        <taxon>Mucoromycota</taxon>
        <taxon>Mucoromycotina</taxon>
        <taxon>Mucoromycetes</taxon>
        <taxon>Mucorales</taxon>
        <taxon>Mucorineae</taxon>
        <taxon>Mucoraceae</taxon>
        <taxon>Helicostylum</taxon>
    </lineage>
</organism>
<accession>A0ABP9Y0C7</accession>
<evidence type="ECO:0000313" key="4">
    <source>
        <dbReference type="EMBL" id="GAA5800178.1"/>
    </source>
</evidence>
<proteinExistence type="predicted"/>
<dbReference type="Pfam" id="PF13181">
    <property type="entry name" value="TPR_8"/>
    <property type="match status" value="2"/>
</dbReference>
<dbReference type="SMART" id="SM00028">
    <property type="entry name" value="TPR"/>
    <property type="match status" value="4"/>
</dbReference>
<keyword evidence="5" id="KW-1185">Reference proteome</keyword>
<evidence type="ECO:0000256" key="3">
    <source>
        <dbReference type="PROSITE-ProRule" id="PRU00339"/>
    </source>
</evidence>